<name>A0AAQ3M2Z5_9PEZI</name>
<feature type="coiled-coil region" evidence="1">
    <location>
        <begin position="953"/>
        <end position="1028"/>
    </location>
</feature>
<proteinExistence type="predicted"/>
<evidence type="ECO:0000256" key="1">
    <source>
        <dbReference type="SAM" id="Coils"/>
    </source>
</evidence>
<keyword evidence="1" id="KW-0175">Coiled coil</keyword>
<dbReference type="SMART" id="SM00787">
    <property type="entry name" value="Spc7"/>
    <property type="match status" value="1"/>
</dbReference>
<feature type="compositionally biased region" description="Basic and acidic residues" evidence="2">
    <location>
        <begin position="541"/>
        <end position="553"/>
    </location>
</feature>
<dbReference type="InterPro" id="IPR013253">
    <property type="entry name" value="Spc7_domain"/>
</dbReference>
<dbReference type="InterPro" id="IPR040850">
    <property type="entry name" value="Knl1_RWD_C"/>
</dbReference>
<feature type="compositionally biased region" description="Acidic residues" evidence="2">
    <location>
        <begin position="186"/>
        <end position="197"/>
    </location>
</feature>
<dbReference type="Proteomes" id="UP001303373">
    <property type="component" value="Chromosome 1"/>
</dbReference>
<feature type="compositionally biased region" description="Polar residues" evidence="2">
    <location>
        <begin position="644"/>
        <end position="664"/>
    </location>
</feature>
<keyword evidence="5" id="KW-1185">Reference proteome</keyword>
<dbReference type="GO" id="GO:0034501">
    <property type="term" value="P:protein localization to kinetochore"/>
    <property type="evidence" value="ECO:0007669"/>
    <property type="project" value="TreeGrafter"/>
</dbReference>
<dbReference type="GO" id="GO:0000776">
    <property type="term" value="C:kinetochore"/>
    <property type="evidence" value="ECO:0007669"/>
    <property type="project" value="TreeGrafter"/>
</dbReference>
<dbReference type="Pfam" id="PF18210">
    <property type="entry name" value="Knl1_RWD_C"/>
    <property type="match status" value="1"/>
</dbReference>
<sequence>MADLEDKENFAPLTSSDPLQRRAGSTSPQKKPSRKGRSKSIGPGGLDENVEEKKQDAKIDAKNRRKSTYVPATKAIISADAQKAARQAERRRTLANRRVSFAPEATLHTWDVIEFMRDPTTSTESPDSTRRTSSITELNNDGNEDSALLETPSPDKKKRRSSGIPPMNFNNPDDFSSSEMSGSEVSESEGEEDESSADETGTAMSLDIDNNTAHSMAESDASTGSSARLEAALRQAAEMAGTRGIEYDEHGDGDMSMEIAGEEITNAFQPWAQRADYAQNGSAAMDQENVNPFSPMFKAQMISGTVTGPSTIAEEDTGDMSMDVTRAMGAITKAQSQLPQSSPLGDGTMDVTRAVGGIMRNQSQLPESSPFGDRTMDMTQAVGVIHNGASQKRRRSTTEDGSPGSTIQPQSAKRRRSSVARSSMGDDAMDLTMAMGSIHQSASPERTDRRRSVARRQSLGLGLEQDDATMEFTKAIGSIKPADRTNHTSSSFDENEELTMELTTNLGAIQVTSQANSGSIPTTPRTSQSPVRFAANTTPNDQERYKDTPDYGSKKLLTPIFQKQSSLSADKKIASAESRRKSMSPSKLARPSPGAEVDENGKQTQAVVESNTPQTPKESQLKTTISYPKLPTVQEFVSPIRATPNRSPIRTPTQHTPKFSTPVNVNDMLDAQLNDMQPSPSIQKQQRSSPAKVSETPQKIITGDETRTLAQSIRMMNTPRKEVLKSFTPKKQATGVMSPPKMMTPKMRPMAKSQTTMNQSPMRHLSDELLSAQSSDRPVEKIKLQAFLEEAGIRFMELTATKRRLTTAPTPSKARRESDYQDEDEPKVDLESAVVAAACTTPELEMFRHACHELKRYISDGKKVIKQLEHDTYENTPPFIQAYQNAGPPRRAALDAQMRDMKTHARLRSKEMWYAWRSQLLEDLVKALSGIAENLIRDHDILKNSEDILDNVLPDLINQHDTFEREATRLQEASSANSEEKAELEAARARIVEVDAEIEAKKQILEALQREAKEQDSLTKELQETKVEFTAAIQEADRVRESCRGVSLNEISKLKEAITNLEETYGWKITTASSSPPTVTMSYKHQLELFFHPEAFKAASSSHAGTWPNAPVSLTFVEQNSRSSKPKQELTTTLRFFLQLLRASLQGMPQCNTRIPDLLRFVSDGWDTAVAISEAERRLGIEAPTSSRIVGDERLAIETTVFLPKVRTKVRVSFGLAASIAAAGGEMDDAGPTELSTSLNISAKVVYGQQYNEAKMTKVLLDHVGQSFDGWDAAVMDLKAQLVAQGAKGSRK</sequence>
<dbReference type="InterPro" id="IPR033338">
    <property type="entry name" value="Spc105/Spc7"/>
</dbReference>
<feature type="compositionally biased region" description="Basic and acidic residues" evidence="2">
    <location>
        <begin position="51"/>
        <end position="62"/>
    </location>
</feature>
<protein>
    <submittedName>
        <fullName evidence="4">Spc7-domain-containing protein</fullName>
    </submittedName>
</protein>
<accession>A0AAQ3M2Z5</accession>
<feature type="compositionally biased region" description="Low complexity" evidence="2">
    <location>
        <begin position="118"/>
        <end position="134"/>
    </location>
</feature>
<feature type="region of interest" description="Disordered" evidence="2">
    <location>
        <begin position="385"/>
        <end position="423"/>
    </location>
</feature>
<dbReference type="PANTHER" id="PTHR28260">
    <property type="entry name" value="SPINDLE POLE BODY COMPONENT SPC105"/>
    <property type="match status" value="1"/>
</dbReference>
<feature type="compositionally biased region" description="Polar residues" evidence="2">
    <location>
        <begin position="602"/>
        <end position="621"/>
    </location>
</feature>
<dbReference type="GO" id="GO:1990758">
    <property type="term" value="P:mitotic sister chromatid biorientation"/>
    <property type="evidence" value="ECO:0007669"/>
    <property type="project" value="TreeGrafter"/>
</dbReference>
<dbReference type="PANTHER" id="PTHR28260:SF1">
    <property type="entry name" value="SPINDLE POLE BODY COMPONENT SPC105"/>
    <property type="match status" value="1"/>
</dbReference>
<feature type="compositionally biased region" description="Basic and acidic residues" evidence="2">
    <location>
        <begin position="569"/>
        <end position="580"/>
    </location>
</feature>
<feature type="compositionally biased region" description="Polar residues" evidence="2">
    <location>
        <begin position="674"/>
        <end position="696"/>
    </location>
</feature>
<evidence type="ECO:0000256" key="2">
    <source>
        <dbReference type="SAM" id="MobiDB-lite"/>
    </source>
</evidence>
<feature type="compositionally biased region" description="Polar residues" evidence="2">
    <location>
        <begin position="12"/>
        <end position="30"/>
    </location>
</feature>
<feature type="region of interest" description="Disordered" evidence="2">
    <location>
        <begin position="513"/>
        <end position="621"/>
    </location>
</feature>
<feature type="compositionally biased region" description="Polar residues" evidence="2">
    <location>
        <begin position="513"/>
        <end position="540"/>
    </location>
</feature>
<evidence type="ECO:0000313" key="5">
    <source>
        <dbReference type="Proteomes" id="UP001303373"/>
    </source>
</evidence>
<gene>
    <name evidence="4" type="ORF">R9X50_00028800</name>
</gene>
<dbReference type="Pfam" id="PF15402">
    <property type="entry name" value="MELT_2"/>
    <property type="match status" value="7"/>
</dbReference>
<feature type="domain" description="Spc7 kinetochore protein" evidence="3">
    <location>
        <begin position="770"/>
        <end position="1092"/>
    </location>
</feature>
<feature type="region of interest" description="Disordered" evidence="2">
    <location>
        <begin position="642"/>
        <end position="696"/>
    </location>
</feature>
<organism evidence="4 5">
    <name type="scientific">Acrodontium crateriforme</name>
    <dbReference type="NCBI Taxonomy" id="150365"/>
    <lineage>
        <taxon>Eukaryota</taxon>
        <taxon>Fungi</taxon>
        <taxon>Dikarya</taxon>
        <taxon>Ascomycota</taxon>
        <taxon>Pezizomycotina</taxon>
        <taxon>Dothideomycetes</taxon>
        <taxon>Dothideomycetidae</taxon>
        <taxon>Mycosphaerellales</taxon>
        <taxon>Teratosphaeriaceae</taxon>
        <taxon>Acrodontium</taxon>
    </lineage>
</organism>
<feature type="region of interest" description="Disordered" evidence="2">
    <location>
        <begin position="438"/>
        <end position="462"/>
    </location>
</feature>
<feature type="region of interest" description="Disordered" evidence="2">
    <location>
        <begin position="1"/>
        <end position="96"/>
    </location>
</feature>
<feature type="region of interest" description="Disordered" evidence="2">
    <location>
        <begin position="805"/>
        <end position="827"/>
    </location>
</feature>
<feature type="region of interest" description="Disordered" evidence="2">
    <location>
        <begin position="118"/>
        <end position="200"/>
    </location>
</feature>
<evidence type="ECO:0000313" key="4">
    <source>
        <dbReference type="EMBL" id="WPG97511.1"/>
    </source>
</evidence>
<dbReference type="EMBL" id="CP138580">
    <property type="protein sequence ID" value="WPG97511.1"/>
    <property type="molecule type" value="Genomic_DNA"/>
</dbReference>
<feature type="compositionally biased region" description="Polar residues" evidence="2">
    <location>
        <begin position="399"/>
        <end position="410"/>
    </location>
</feature>
<dbReference type="SMART" id="SM01315">
    <property type="entry name" value="Spc7_N"/>
    <property type="match status" value="1"/>
</dbReference>
<evidence type="ECO:0000259" key="3">
    <source>
        <dbReference type="SMART" id="SM00787"/>
    </source>
</evidence>
<reference evidence="4 5" key="1">
    <citation type="submission" date="2023-11" db="EMBL/GenBank/DDBJ databases">
        <title>An acidophilic fungus is an integral part of prey digestion in a carnivorous sundew plant.</title>
        <authorList>
            <person name="Tsai I.J."/>
        </authorList>
    </citation>
    <scope>NUCLEOTIDE SEQUENCE [LARGE SCALE GENOMIC DNA]</scope>
    <source>
        <strain evidence="4">169a</strain>
    </source>
</reference>
<dbReference type="GO" id="GO:0007094">
    <property type="term" value="P:mitotic spindle assembly checkpoint signaling"/>
    <property type="evidence" value="ECO:0007669"/>
    <property type="project" value="TreeGrafter"/>
</dbReference>
<dbReference type="Pfam" id="PF08317">
    <property type="entry name" value="Spc7"/>
    <property type="match status" value="1"/>
</dbReference>